<keyword evidence="2" id="KW-0378">Hydrolase</keyword>
<evidence type="ECO:0000313" key="5">
    <source>
        <dbReference type="EMBL" id="CUJ98228.1"/>
    </source>
</evidence>
<dbReference type="Proteomes" id="UP000051870">
    <property type="component" value="Unassembled WGS sequence"/>
</dbReference>
<proteinExistence type="predicted"/>
<dbReference type="InterPro" id="IPR029000">
    <property type="entry name" value="Cyclophilin-like_dom_sf"/>
</dbReference>
<dbReference type="SUPFAM" id="SSF50891">
    <property type="entry name" value="Cyclophilin-like"/>
    <property type="match status" value="1"/>
</dbReference>
<protein>
    <submittedName>
        <fullName evidence="5">Sporulation inhibitor KipI</fullName>
    </submittedName>
</protein>
<name>A0A0P1I8T5_9RHOB</name>
<dbReference type="PANTHER" id="PTHR34698:SF2">
    <property type="entry name" value="5-OXOPROLINASE SUBUNIT B"/>
    <property type="match status" value="1"/>
</dbReference>
<dbReference type="EMBL" id="CYTW01000002">
    <property type="protein sequence ID" value="CUJ98228.1"/>
    <property type="molecule type" value="Genomic_DNA"/>
</dbReference>
<gene>
    <name evidence="5" type="primary">kipI</name>
    <name evidence="5" type="ORF">PH7735_02051</name>
</gene>
<evidence type="ECO:0000256" key="3">
    <source>
        <dbReference type="ARBA" id="ARBA00022840"/>
    </source>
</evidence>
<dbReference type="SUPFAM" id="SSF160467">
    <property type="entry name" value="PH0987 N-terminal domain-like"/>
    <property type="match status" value="1"/>
</dbReference>
<evidence type="ECO:0000256" key="2">
    <source>
        <dbReference type="ARBA" id="ARBA00022801"/>
    </source>
</evidence>
<dbReference type="Pfam" id="PF02682">
    <property type="entry name" value="CT_C_D"/>
    <property type="match status" value="1"/>
</dbReference>
<dbReference type="GO" id="GO:0016787">
    <property type="term" value="F:hydrolase activity"/>
    <property type="evidence" value="ECO:0007669"/>
    <property type="project" value="UniProtKB-KW"/>
</dbReference>
<evidence type="ECO:0000256" key="1">
    <source>
        <dbReference type="ARBA" id="ARBA00022741"/>
    </source>
</evidence>
<dbReference type="InterPro" id="IPR010016">
    <property type="entry name" value="PxpB"/>
</dbReference>
<accession>A0A0P1I8T5</accession>
<dbReference type="STRING" id="1715693.PH7735_02051"/>
<organism evidence="5 6">
    <name type="scientific">Shimia thalassica</name>
    <dbReference type="NCBI Taxonomy" id="1715693"/>
    <lineage>
        <taxon>Bacteria</taxon>
        <taxon>Pseudomonadati</taxon>
        <taxon>Pseudomonadota</taxon>
        <taxon>Alphaproteobacteria</taxon>
        <taxon>Rhodobacterales</taxon>
        <taxon>Roseobacteraceae</taxon>
    </lineage>
</organism>
<dbReference type="PANTHER" id="PTHR34698">
    <property type="entry name" value="5-OXOPROLINASE SUBUNIT B"/>
    <property type="match status" value="1"/>
</dbReference>
<dbReference type="Gene3D" id="3.30.1360.40">
    <property type="match status" value="1"/>
</dbReference>
<feature type="domain" description="Carboxyltransferase" evidence="4">
    <location>
        <begin position="6"/>
        <end position="206"/>
    </location>
</feature>
<dbReference type="Gene3D" id="2.40.100.10">
    <property type="entry name" value="Cyclophilin-like"/>
    <property type="match status" value="1"/>
</dbReference>
<evidence type="ECO:0000313" key="6">
    <source>
        <dbReference type="Proteomes" id="UP000051870"/>
    </source>
</evidence>
<dbReference type="GeneID" id="83881083"/>
<keyword evidence="1" id="KW-0547">Nucleotide-binding</keyword>
<dbReference type="InterPro" id="IPR003833">
    <property type="entry name" value="CT_C_D"/>
</dbReference>
<keyword evidence="3" id="KW-0067">ATP-binding</keyword>
<dbReference type="RefSeq" id="WP_058311267.1">
    <property type="nucleotide sequence ID" value="NZ_CYTW01000002.1"/>
</dbReference>
<dbReference type="AlphaFoldDB" id="A0A0P1I8T5"/>
<dbReference type="GO" id="GO:0005524">
    <property type="term" value="F:ATP binding"/>
    <property type="evidence" value="ECO:0007669"/>
    <property type="project" value="UniProtKB-KW"/>
</dbReference>
<keyword evidence="6" id="KW-1185">Reference proteome</keyword>
<sequence>MTSIFPSFTAVADHALLVQLGDDISEELSARVLQLDQAIAAAPPSGLRETIPAFVNVLVEFDPLVTDHIEMETALRALFDADAAPASEGVVHDVTVCYDTDLSPDLDAVAQATGMSTDAVIAMHLAGEYRVGMYGFAPGYAYLSGVPKPLQLPRKSTAIRDIPAGSVLIAGPQCLVTTLKMPTGWSIIGRSTTQILREASDRPFLFDVGDRVQFRRIDRATFESLSSRGAS</sequence>
<reference evidence="6" key="1">
    <citation type="submission" date="2015-09" db="EMBL/GenBank/DDBJ databases">
        <authorList>
            <person name="Rodrigo-Torres Lidia"/>
            <person name="Arahal R.David."/>
        </authorList>
    </citation>
    <scope>NUCLEOTIDE SEQUENCE [LARGE SCALE GENOMIC DNA]</scope>
    <source>
        <strain evidence="6">CECT 7735</strain>
    </source>
</reference>
<dbReference type="SMART" id="SM00796">
    <property type="entry name" value="AHS1"/>
    <property type="match status" value="1"/>
</dbReference>
<evidence type="ECO:0000259" key="4">
    <source>
        <dbReference type="SMART" id="SM00796"/>
    </source>
</evidence>